<comment type="caution">
    <text evidence="2">The sequence shown here is derived from an EMBL/GenBank/DDBJ whole genome shotgun (WGS) entry which is preliminary data.</text>
</comment>
<feature type="compositionally biased region" description="Basic and acidic residues" evidence="1">
    <location>
        <begin position="26"/>
        <end position="44"/>
    </location>
</feature>
<evidence type="ECO:0000256" key="1">
    <source>
        <dbReference type="SAM" id="MobiDB-lite"/>
    </source>
</evidence>
<evidence type="ECO:0000313" key="3">
    <source>
        <dbReference type="Proteomes" id="UP000177751"/>
    </source>
</evidence>
<organism evidence="2 3">
    <name type="scientific">Candidatus Staskawiczbacteria bacterium RIFOXYC1_FULL_38_18</name>
    <dbReference type="NCBI Taxonomy" id="1802229"/>
    <lineage>
        <taxon>Bacteria</taxon>
        <taxon>Candidatus Staskawicziibacteriota</taxon>
    </lineage>
</organism>
<accession>A0A1G2JB53</accession>
<name>A0A1G2JB53_9BACT</name>
<evidence type="ECO:0000313" key="2">
    <source>
        <dbReference type="EMBL" id="OGZ84304.1"/>
    </source>
</evidence>
<proteinExistence type="predicted"/>
<protein>
    <submittedName>
        <fullName evidence="2">Uncharacterized protein</fullName>
    </submittedName>
</protein>
<feature type="region of interest" description="Disordered" evidence="1">
    <location>
        <begin position="1"/>
        <end position="44"/>
    </location>
</feature>
<dbReference type="STRING" id="1802229.A2401_02655"/>
<dbReference type="AlphaFoldDB" id="A0A1G2JB53"/>
<dbReference type="Proteomes" id="UP000177751">
    <property type="component" value="Unassembled WGS sequence"/>
</dbReference>
<dbReference type="EMBL" id="MHPP01000019">
    <property type="protein sequence ID" value="OGZ84304.1"/>
    <property type="molecule type" value="Genomic_DNA"/>
</dbReference>
<sequence>MPKNMDSFPSNEGGENRPISELSTEEIERILQERKNSQRREKGEEFVFEREAHRNMFLQDLGDGITTGEPQSNKKSSIRGAEYVGLYKDGQYIGDIVSEGNLTGITDREFQDKAYELVAKSLGKKVGAEREKKPRVDINIDADARKLMDQMNMVLSGDKLTLQNDQMDLDLYDNGSNQKIEISKIDETKILLSITEKGGKVIEYVIDAGRFIPDSRRVKL</sequence>
<reference evidence="2 3" key="1">
    <citation type="journal article" date="2016" name="Nat. Commun.">
        <title>Thousands of microbial genomes shed light on interconnected biogeochemical processes in an aquifer system.</title>
        <authorList>
            <person name="Anantharaman K."/>
            <person name="Brown C.T."/>
            <person name="Hug L.A."/>
            <person name="Sharon I."/>
            <person name="Castelle C.J."/>
            <person name="Probst A.J."/>
            <person name="Thomas B.C."/>
            <person name="Singh A."/>
            <person name="Wilkins M.J."/>
            <person name="Karaoz U."/>
            <person name="Brodie E.L."/>
            <person name="Williams K.H."/>
            <person name="Hubbard S.S."/>
            <person name="Banfield J.F."/>
        </authorList>
    </citation>
    <scope>NUCLEOTIDE SEQUENCE [LARGE SCALE GENOMIC DNA]</scope>
</reference>
<gene>
    <name evidence="2" type="ORF">A2401_02655</name>
</gene>